<evidence type="ECO:0000313" key="3">
    <source>
        <dbReference type="Proteomes" id="UP001355207"/>
    </source>
</evidence>
<reference evidence="2 3" key="1">
    <citation type="submission" date="2024-01" db="EMBL/GenBank/DDBJ databases">
        <title>Comparative genomics of Cryptococcus and Kwoniella reveals pathogenesis evolution and contrasting modes of karyotype evolution via chromosome fusion or intercentromeric recombination.</title>
        <authorList>
            <person name="Coelho M.A."/>
            <person name="David-Palma M."/>
            <person name="Shea T."/>
            <person name="Bowers K."/>
            <person name="McGinley-Smith S."/>
            <person name="Mohammad A.W."/>
            <person name="Gnirke A."/>
            <person name="Yurkov A.M."/>
            <person name="Nowrousian M."/>
            <person name="Sun S."/>
            <person name="Cuomo C.A."/>
            <person name="Heitman J."/>
        </authorList>
    </citation>
    <scope>NUCLEOTIDE SEQUENCE [LARGE SCALE GENOMIC DNA]</scope>
    <source>
        <strain evidence="2 3">CBS 6074</strain>
    </source>
</reference>
<evidence type="ECO:0000259" key="1">
    <source>
        <dbReference type="Pfam" id="PF01575"/>
    </source>
</evidence>
<dbReference type="Gene3D" id="3.10.129.10">
    <property type="entry name" value="Hotdog Thioesterase"/>
    <property type="match status" value="1"/>
</dbReference>
<sequence>MIFLIAGLTVILGIGYHLHSTVRGLFPLLESTNHVKIRFATRELTGGKVTILLIYHILRSAFRRINLITLGSKSELSISEVVETSNTSNNDGEIQYELDNVDLTLEIPFILHKDDLNQYIKCCLSPQTYHDSGGKKVVEDVINSSYHLNLLFSALTEPSILLLLSSIKCPIDPIGSVNVRNKFSIVKPLLLEEIMVQSLRSIGPETSISGLIVKSKLDKRVKKVKRGWEFRIIVELSKYGVVAYKQEFMFLQFHKHPYPPPSIPNQSETADNSISESVVIGRFSIGGKEPLNWAELSKDYNPIHTSNVAAKILGFKKKIAHGNHIVSKAIQAVSEHLREEPSIDPNTSTDTITWVEVEFKRPITVPALLEVKSSGKNQSKDITNKRYLEIWNNGKVATTMKCGTNSD</sequence>
<evidence type="ECO:0000313" key="2">
    <source>
        <dbReference type="EMBL" id="WWC90094.1"/>
    </source>
</evidence>
<dbReference type="PANTHER" id="PTHR43841">
    <property type="entry name" value="3-HYDROXYACYL-THIOESTER DEHYDRATASE HTDX-RELATED"/>
    <property type="match status" value="1"/>
</dbReference>
<keyword evidence="3" id="KW-1185">Reference proteome</keyword>
<dbReference type="EMBL" id="CP144103">
    <property type="protein sequence ID" value="WWC90094.1"/>
    <property type="molecule type" value="Genomic_DNA"/>
</dbReference>
<organism evidence="2 3">
    <name type="scientific">Kwoniella dendrophila CBS 6074</name>
    <dbReference type="NCBI Taxonomy" id="1295534"/>
    <lineage>
        <taxon>Eukaryota</taxon>
        <taxon>Fungi</taxon>
        <taxon>Dikarya</taxon>
        <taxon>Basidiomycota</taxon>
        <taxon>Agaricomycotina</taxon>
        <taxon>Tremellomycetes</taxon>
        <taxon>Tremellales</taxon>
        <taxon>Cryptococcaceae</taxon>
        <taxon>Kwoniella</taxon>
    </lineage>
</organism>
<dbReference type="InterPro" id="IPR002539">
    <property type="entry name" value="MaoC-like_dom"/>
</dbReference>
<feature type="domain" description="MaoC-like" evidence="1">
    <location>
        <begin position="292"/>
        <end position="377"/>
    </location>
</feature>
<dbReference type="GeneID" id="91095697"/>
<protein>
    <recommendedName>
        <fullName evidence="1">MaoC-like domain-containing protein</fullName>
    </recommendedName>
</protein>
<dbReference type="Pfam" id="PF01575">
    <property type="entry name" value="MaoC_dehydratas"/>
    <property type="match status" value="1"/>
</dbReference>
<accession>A0AAX4JYY4</accession>
<dbReference type="SUPFAM" id="SSF54637">
    <property type="entry name" value="Thioesterase/thiol ester dehydrase-isomerase"/>
    <property type="match status" value="1"/>
</dbReference>
<proteinExistence type="predicted"/>
<dbReference type="AlphaFoldDB" id="A0AAX4JYY4"/>
<gene>
    <name evidence="2" type="ORF">L201_005027</name>
</gene>
<dbReference type="PANTHER" id="PTHR43841:SF1">
    <property type="entry name" value="3-HYDROXYACYL-THIOESTER DEHYDRATASE X"/>
    <property type="match status" value="1"/>
</dbReference>
<name>A0AAX4JYY4_9TREE</name>
<dbReference type="Proteomes" id="UP001355207">
    <property type="component" value="Chromosome 6"/>
</dbReference>
<dbReference type="InterPro" id="IPR029069">
    <property type="entry name" value="HotDog_dom_sf"/>
</dbReference>
<dbReference type="RefSeq" id="XP_066076857.1">
    <property type="nucleotide sequence ID" value="XM_066220760.1"/>
</dbReference>